<keyword evidence="2" id="KW-0596">Phosphopantetheine</keyword>
<dbReference type="InterPro" id="IPR014043">
    <property type="entry name" value="Acyl_transferase_dom"/>
</dbReference>
<proteinExistence type="predicted"/>
<dbReference type="VEuPathDB" id="TriTrypDB:TEOVI_000446700"/>
<dbReference type="Proteomes" id="UP000195570">
    <property type="component" value="Unassembled WGS sequence"/>
</dbReference>
<dbReference type="InterPro" id="IPR050858">
    <property type="entry name" value="Mal-CoA-ACP_Trans/PKS_FabD"/>
</dbReference>
<dbReference type="PANTHER" id="PTHR42681:SF1">
    <property type="entry name" value="MALONYL-COA-ACYL CARRIER PROTEIN TRANSACYLASE, MITOCHONDRIAL"/>
    <property type="match status" value="1"/>
</dbReference>
<keyword evidence="5" id="KW-0012">Acyltransferase</keyword>
<dbReference type="FunFam" id="3.90.25.70:FF:000001">
    <property type="entry name" value="Fatty acid synthase subunit alpha"/>
    <property type="match status" value="1"/>
</dbReference>
<comment type="caution">
    <text evidence="8">The sequence shown here is derived from an EMBL/GenBank/DDBJ whole genome shotgun (WGS) entry which is preliminary data.</text>
</comment>
<dbReference type="AlphaFoldDB" id="A0A1G4IK06"/>
<sequence>MSKSLQRALVFSGQGAHRRGMATEYLRIPAVACLWERMKGSMEQKYGISLQDIITENPTRLYVYNDAYDVAAICERSCQDGGSVVESTPRQKLISHPQGVLSLTSLTQPCMLAAHMVSLEYLKETRGYSVESSEVIAGHSLGEFSALCALGLLSPEVAVDLVYRRGALMEDAVKHSSQSNEGHLMFACNPQRAKLCVEDPDLAVDQLHIFVELIARNLSTTASFIEVVNYNISYEQYVVVGDPIALSALGKCLDPQFRATSCGSSATLDNVVRTAVSSVLQDKQEGITMNPNTGPAPDFVTSCARKYGIRSTFRRFLRGPDDGYTPSLEELTHLTLQEDGRSGLKKKSWFIPLPLSIPFHSSRLRRAMDLFLPVVRDALPDEETMRSFFCIPQCGGSDEGPSSRCASEPKKPVWLTNLTGTAFRPFDVDFQRDALDAMQSMNVGEIRHNGRYHTNLVELAFKNGMDTSSVRDMCAAVLAAQLAHPVQWIDVMDSAVFQHGVREAHEISPVRTVADMFKRTVFRGRTSDASVGEAALDIVTRCLPSEERFL</sequence>
<evidence type="ECO:0000256" key="1">
    <source>
        <dbReference type="ARBA" id="ARBA00013258"/>
    </source>
</evidence>
<organism evidence="8 9">
    <name type="scientific">Trypanosoma equiperdum</name>
    <dbReference type="NCBI Taxonomy" id="5694"/>
    <lineage>
        <taxon>Eukaryota</taxon>
        <taxon>Discoba</taxon>
        <taxon>Euglenozoa</taxon>
        <taxon>Kinetoplastea</taxon>
        <taxon>Metakinetoplastina</taxon>
        <taxon>Trypanosomatida</taxon>
        <taxon>Trypanosomatidae</taxon>
        <taxon>Trypanosoma</taxon>
    </lineage>
</organism>
<reference evidence="8" key="1">
    <citation type="submission" date="2016-09" db="EMBL/GenBank/DDBJ databases">
        <authorList>
            <person name="Hebert L."/>
            <person name="Moumen B."/>
        </authorList>
    </citation>
    <scope>NUCLEOTIDE SEQUENCE [LARGE SCALE GENOMIC DNA]</scope>
    <source>
        <strain evidence="8">OVI</strain>
    </source>
</reference>
<evidence type="ECO:0000313" key="9">
    <source>
        <dbReference type="Proteomes" id="UP000195570"/>
    </source>
</evidence>
<dbReference type="GO" id="GO:0006633">
    <property type="term" value="P:fatty acid biosynthetic process"/>
    <property type="evidence" value="ECO:0007669"/>
    <property type="project" value="TreeGrafter"/>
</dbReference>
<comment type="catalytic activity">
    <reaction evidence="6">
        <text>holo-[ACP] + malonyl-CoA = malonyl-[ACP] + CoA</text>
        <dbReference type="Rhea" id="RHEA:41792"/>
        <dbReference type="Rhea" id="RHEA-COMP:9623"/>
        <dbReference type="Rhea" id="RHEA-COMP:9685"/>
        <dbReference type="ChEBI" id="CHEBI:57287"/>
        <dbReference type="ChEBI" id="CHEBI:57384"/>
        <dbReference type="ChEBI" id="CHEBI:64479"/>
        <dbReference type="ChEBI" id="CHEBI:78449"/>
        <dbReference type="EC" id="2.3.1.39"/>
    </reaction>
</comment>
<dbReference type="PANTHER" id="PTHR42681">
    <property type="entry name" value="MALONYL-COA-ACYL CARRIER PROTEIN TRANSACYLASE, MITOCHONDRIAL"/>
    <property type="match status" value="1"/>
</dbReference>
<dbReference type="SUPFAM" id="SSF52151">
    <property type="entry name" value="FabD/lysophospholipase-like"/>
    <property type="match status" value="1"/>
</dbReference>
<evidence type="ECO:0000256" key="2">
    <source>
        <dbReference type="ARBA" id="ARBA00022450"/>
    </source>
</evidence>
<dbReference type="InterPro" id="IPR016035">
    <property type="entry name" value="Acyl_Trfase/lysoPLipase"/>
</dbReference>
<accession>A0A1G4IK06</accession>
<evidence type="ECO:0000259" key="7">
    <source>
        <dbReference type="SMART" id="SM00827"/>
    </source>
</evidence>
<evidence type="ECO:0000256" key="4">
    <source>
        <dbReference type="ARBA" id="ARBA00022679"/>
    </source>
</evidence>
<dbReference type="EMBL" id="CZPT02001923">
    <property type="protein sequence ID" value="SCU72883.1"/>
    <property type="molecule type" value="Genomic_DNA"/>
</dbReference>
<dbReference type="RefSeq" id="XP_067083335.1">
    <property type="nucleotide sequence ID" value="XM_067227234.1"/>
</dbReference>
<dbReference type="Pfam" id="PF00698">
    <property type="entry name" value="Acyl_transf_1"/>
    <property type="match status" value="1"/>
</dbReference>
<name>A0A1G4IK06_TRYEQ</name>
<evidence type="ECO:0000256" key="3">
    <source>
        <dbReference type="ARBA" id="ARBA00022553"/>
    </source>
</evidence>
<dbReference type="Gene3D" id="3.40.366.10">
    <property type="entry name" value="Malonyl-Coenzyme A Acyl Carrier Protein, domain 2"/>
    <property type="match status" value="1"/>
</dbReference>
<keyword evidence="4" id="KW-0808">Transferase</keyword>
<dbReference type="Gene3D" id="3.90.25.70">
    <property type="match status" value="1"/>
</dbReference>
<dbReference type="GO" id="GO:0004314">
    <property type="term" value="F:[acyl-carrier-protein] S-malonyltransferase activity"/>
    <property type="evidence" value="ECO:0007669"/>
    <property type="project" value="UniProtKB-EC"/>
</dbReference>
<dbReference type="GeneID" id="92378407"/>
<feature type="domain" description="Malonyl-CoA:ACP transacylase (MAT)" evidence="7">
    <location>
        <begin position="10"/>
        <end position="307"/>
    </location>
</feature>
<dbReference type="InterPro" id="IPR001227">
    <property type="entry name" value="Ac_transferase_dom_sf"/>
</dbReference>
<evidence type="ECO:0000313" key="8">
    <source>
        <dbReference type="EMBL" id="SCU72883.1"/>
    </source>
</evidence>
<keyword evidence="9" id="KW-1185">Reference proteome</keyword>
<protein>
    <recommendedName>
        <fullName evidence="1">[acyl-carrier-protein] S-malonyltransferase</fullName>
        <ecNumber evidence="1">2.3.1.39</ecNumber>
    </recommendedName>
</protein>
<dbReference type="EC" id="2.3.1.39" evidence="1"/>
<dbReference type="SMART" id="SM00827">
    <property type="entry name" value="PKS_AT"/>
    <property type="match status" value="1"/>
</dbReference>
<keyword evidence="3" id="KW-0597">Phosphoprotein</keyword>
<evidence type="ECO:0000256" key="5">
    <source>
        <dbReference type="ARBA" id="ARBA00023315"/>
    </source>
</evidence>
<evidence type="ECO:0000256" key="6">
    <source>
        <dbReference type="ARBA" id="ARBA00048462"/>
    </source>
</evidence>
<gene>
    <name evidence="8" type="ORF">TEOVI_000446700</name>
</gene>